<feature type="signal peptide" evidence="1">
    <location>
        <begin position="1"/>
        <end position="18"/>
    </location>
</feature>
<organism evidence="2 3">
    <name type="scientific">Tulasnella calospora MUT 4182</name>
    <dbReference type="NCBI Taxonomy" id="1051891"/>
    <lineage>
        <taxon>Eukaryota</taxon>
        <taxon>Fungi</taxon>
        <taxon>Dikarya</taxon>
        <taxon>Basidiomycota</taxon>
        <taxon>Agaricomycotina</taxon>
        <taxon>Agaricomycetes</taxon>
        <taxon>Cantharellales</taxon>
        <taxon>Tulasnellaceae</taxon>
        <taxon>Tulasnella</taxon>
    </lineage>
</organism>
<protein>
    <recommendedName>
        <fullName evidence="4">Secreted protein</fullName>
    </recommendedName>
</protein>
<evidence type="ECO:0000313" key="2">
    <source>
        <dbReference type="EMBL" id="KIO23756.1"/>
    </source>
</evidence>
<evidence type="ECO:0008006" key="4">
    <source>
        <dbReference type="Google" id="ProtNLM"/>
    </source>
</evidence>
<dbReference type="Proteomes" id="UP000054248">
    <property type="component" value="Unassembled WGS sequence"/>
</dbReference>
<accession>A0A0C3QDN1</accession>
<sequence length="86" mass="9704">MGHALFAFASLMFRLGRSLRIILPSSLFGNDPSFWIRHLTRRDPAVAVRDGDGECPCKILTGADIIYATVYSRVYHTCLIFTKLSR</sequence>
<evidence type="ECO:0000256" key="1">
    <source>
        <dbReference type="SAM" id="SignalP"/>
    </source>
</evidence>
<dbReference type="AlphaFoldDB" id="A0A0C3QDN1"/>
<feature type="chain" id="PRO_5002177401" description="Secreted protein" evidence="1">
    <location>
        <begin position="19"/>
        <end position="86"/>
    </location>
</feature>
<evidence type="ECO:0000313" key="3">
    <source>
        <dbReference type="Proteomes" id="UP000054248"/>
    </source>
</evidence>
<keyword evidence="1" id="KW-0732">Signal</keyword>
<dbReference type="EMBL" id="KN823077">
    <property type="protein sequence ID" value="KIO23756.1"/>
    <property type="molecule type" value="Genomic_DNA"/>
</dbReference>
<dbReference type="HOGENOM" id="CLU_2575623_0_0_1"/>
<reference evidence="3" key="2">
    <citation type="submission" date="2015-01" db="EMBL/GenBank/DDBJ databases">
        <title>Evolutionary Origins and Diversification of the Mycorrhizal Mutualists.</title>
        <authorList>
            <consortium name="DOE Joint Genome Institute"/>
            <consortium name="Mycorrhizal Genomics Consortium"/>
            <person name="Kohler A."/>
            <person name="Kuo A."/>
            <person name="Nagy L.G."/>
            <person name="Floudas D."/>
            <person name="Copeland A."/>
            <person name="Barry K.W."/>
            <person name="Cichocki N."/>
            <person name="Veneault-Fourrey C."/>
            <person name="LaButti K."/>
            <person name="Lindquist E.A."/>
            <person name="Lipzen A."/>
            <person name="Lundell T."/>
            <person name="Morin E."/>
            <person name="Murat C."/>
            <person name="Riley R."/>
            <person name="Ohm R."/>
            <person name="Sun H."/>
            <person name="Tunlid A."/>
            <person name="Henrissat B."/>
            <person name="Grigoriev I.V."/>
            <person name="Hibbett D.S."/>
            <person name="Martin F."/>
        </authorList>
    </citation>
    <scope>NUCLEOTIDE SEQUENCE [LARGE SCALE GENOMIC DNA]</scope>
    <source>
        <strain evidence="3">MUT 4182</strain>
    </source>
</reference>
<gene>
    <name evidence="2" type="ORF">M407DRAFT_244683</name>
</gene>
<proteinExistence type="predicted"/>
<keyword evidence="3" id="KW-1185">Reference proteome</keyword>
<name>A0A0C3QDN1_9AGAM</name>
<reference evidence="2 3" key="1">
    <citation type="submission" date="2014-04" db="EMBL/GenBank/DDBJ databases">
        <authorList>
            <consortium name="DOE Joint Genome Institute"/>
            <person name="Kuo A."/>
            <person name="Girlanda M."/>
            <person name="Perotto S."/>
            <person name="Kohler A."/>
            <person name="Nagy L.G."/>
            <person name="Floudas D."/>
            <person name="Copeland A."/>
            <person name="Barry K.W."/>
            <person name="Cichocki N."/>
            <person name="Veneault-Fourrey C."/>
            <person name="LaButti K."/>
            <person name="Lindquist E.A."/>
            <person name="Lipzen A."/>
            <person name="Lundell T."/>
            <person name="Morin E."/>
            <person name="Murat C."/>
            <person name="Sun H."/>
            <person name="Tunlid A."/>
            <person name="Henrissat B."/>
            <person name="Grigoriev I.V."/>
            <person name="Hibbett D.S."/>
            <person name="Martin F."/>
            <person name="Nordberg H.P."/>
            <person name="Cantor M.N."/>
            <person name="Hua S.X."/>
        </authorList>
    </citation>
    <scope>NUCLEOTIDE SEQUENCE [LARGE SCALE GENOMIC DNA]</scope>
    <source>
        <strain evidence="2 3">MUT 4182</strain>
    </source>
</reference>